<gene>
    <name evidence="2" type="ORF">RUM43_010027</name>
</gene>
<evidence type="ECO:0000313" key="2">
    <source>
        <dbReference type="EMBL" id="KAK6636367.1"/>
    </source>
</evidence>
<accession>A0AAN8Q479</accession>
<proteinExistence type="predicted"/>
<name>A0AAN8Q479_POLSC</name>
<comment type="caution">
    <text evidence="2">The sequence shown here is derived from an EMBL/GenBank/DDBJ whole genome shotgun (WGS) entry which is preliminary data.</text>
</comment>
<dbReference type="EMBL" id="JAWJWE010000004">
    <property type="protein sequence ID" value="KAK6636367.1"/>
    <property type="molecule type" value="Genomic_DNA"/>
</dbReference>
<protein>
    <submittedName>
        <fullName evidence="2">Uncharacterized protein</fullName>
    </submittedName>
</protein>
<organism evidence="2 3">
    <name type="scientific">Polyplax serrata</name>
    <name type="common">Common mouse louse</name>
    <dbReference type="NCBI Taxonomy" id="468196"/>
    <lineage>
        <taxon>Eukaryota</taxon>
        <taxon>Metazoa</taxon>
        <taxon>Ecdysozoa</taxon>
        <taxon>Arthropoda</taxon>
        <taxon>Hexapoda</taxon>
        <taxon>Insecta</taxon>
        <taxon>Pterygota</taxon>
        <taxon>Neoptera</taxon>
        <taxon>Paraneoptera</taxon>
        <taxon>Psocodea</taxon>
        <taxon>Troctomorpha</taxon>
        <taxon>Phthiraptera</taxon>
        <taxon>Anoplura</taxon>
        <taxon>Polyplacidae</taxon>
        <taxon>Polyplax</taxon>
    </lineage>
</organism>
<dbReference type="AlphaFoldDB" id="A0AAN8Q479"/>
<reference evidence="2 3" key="1">
    <citation type="submission" date="2023-10" db="EMBL/GenBank/DDBJ databases">
        <title>Genomes of two closely related lineages of the louse Polyplax serrata with different host specificities.</title>
        <authorList>
            <person name="Martinu J."/>
            <person name="Tarabai H."/>
            <person name="Stefka J."/>
            <person name="Hypsa V."/>
        </authorList>
    </citation>
    <scope>NUCLEOTIDE SEQUENCE [LARGE SCALE GENOMIC DNA]</scope>
    <source>
        <strain evidence="2">HR10_N</strain>
    </source>
</reference>
<evidence type="ECO:0000256" key="1">
    <source>
        <dbReference type="SAM" id="MobiDB-lite"/>
    </source>
</evidence>
<feature type="compositionally biased region" description="Acidic residues" evidence="1">
    <location>
        <begin position="54"/>
        <end position="74"/>
    </location>
</feature>
<dbReference type="Proteomes" id="UP001372834">
    <property type="component" value="Unassembled WGS sequence"/>
</dbReference>
<sequence>MRIIRRRSEGRGSRLWKTTRKMWNRKLMERNVSASPFLLLPSLFQFEYGNWVPVEEEEEEEEEVEAEDEEEDQVEGWSTPTKSK</sequence>
<evidence type="ECO:0000313" key="3">
    <source>
        <dbReference type="Proteomes" id="UP001372834"/>
    </source>
</evidence>
<feature type="region of interest" description="Disordered" evidence="1">
    <location>
        <begin position="54"/>
        <end position="84"/>
    </location>
</feature>